<organism evidence="4 5">
    <name type="scientific">Histidinibacterium aquaticum</name>
    <dbReference type="NCBI Taxonomy" id="2613962"/>
    <lineage>
        <taxon>Bacteria</taxon>
        <taxon>Pseudomonadati</taxon>
        <taxon>Pseudomonadota</taxon>
        <taxon>Alphaproteobacteria</taxon>
        <taxon>Rhodobacterales</taxon>
        <taxon>Paracoccaceae</taxon>
        <taxon>Histidinibacterium</taxon>
    </lineage>
</organism>
<dbReference type="RefSeq" id="WP_150443855.1">
    <property type="nucleotide sequence ID" value="NZ_VYQE01000001.1"/>
</dbReference>
<dbReference type="SUPFAM" id="SSF52172">
    <property type="entry name" value="CheY-like"/>
    <property type="match status" value="1"/>
</dbReference>
<dbReference type="Proteomes" id="UP000326554">
    <property type="component" value="Unassembled WGS sequence"/>
</dbReference>
<dbReference type="AlphaFoldDB" id="A0A5J5GPV5"/>
<feature type="modified residue" description="4-aspartylphosphate" evidence="2">
    <location>
        <position position="72"/>
    </location>
</feature>
<sequence>MNSLDDYLATRPPTADRPLLGVTVLAVEDSRFASEALRLLCLRSGARIRRAESLETARRHLRVYRPTCIVVDLGLPDGDGEELIADLAGPAPAVSVILATSGEPDGEARALQAGADGFLAKPVASLAAFQEAILARLPDDRQPAGPRPLPEGEVDPDPIALRDDLAAMARTLGAEAEGHAVDYAAQFLGGLARSSGDAALSRAVADLTARRRRGEPAQAELHRLNEIVHRRLDQTAAI</sequence>
<feature type="domain" description="Response regulatory" evidence="3">
    <location>
        <begin position="23"/>
        <end position="136"/>
    </location>
</feature>
<dbReference type="GO" id="GO:0000160">
    <property type="term" value="P:phosphorelay signal transduction system"/>
    <property type="evidence" value="ECO:0007669"/>
    <property type="project" value="InterPro"/>
</dbReference>
<name>A0A5J5GPV5_9RHOB</name>
<evidence type="ECO:0000313" key="4">
    <source>
        <dbReference type="EMBL" id="KAA9010369.1"/>
    </source>
</evidence>
<evidence type="ECO:0000313" key="5">
    <source>
        <dbReference type="Proteomes" id="UP000326554"/>
    </source>
</evidence>
<keyword evidence="5" id="KW-1185">Reference proteome</keyword>
<evidence type="ECO:0000256" key="1">
    <source>
        <dbReference type="ARBA" id="ARBA00022553"/>
    </source>
</evidence>
<dbReference type="InterPro" id="IPR050595">
    <property type="entry name" value="Bact_response_regulator"/>
</dbReference>
<dbReference type="PROSITE" id="PS50110">
    <property type="entry name" value="RESPONSE_REGULATORY"/>
    <property type="match status" value="1"/>
</dbReference>
<dbReference type="CDD" id="cd00156">
    <property type="entry name" value="REC"/>
    <property type="match status" value="1"/>
</dbReference>
<reference evidence="4 5" key="1">
    <citation type="submission" date="2019-09" db="EMBL/GenBank/DDBJ databases">
        <authorList>
            <person name="Park J.-S."/>
            <person name="Choi H.-J."/>
        </authorList>
    </citation>
    <scope>NUCLEOTIDE SEQUENCE [LARGE SCALE GENOMIC DNA]</scope>
    <source>
        <strain evidence="4 5">176SS1-4</strain>
    </source>
</reference>
<gene>
    <name evidence="4" type="ORF">F3S47_03750</name>
</gene>
<evidence type="ECO:0000259" key="3">
    <source>
        <dbReference type="PROSITE" id="PS50110"/>
    </source>
</evidence>
<dbReference type="SMART" id="SM00448">
    <property type="entry name" value="REC"/>
    <property type="match status" value="1"/>
</dbReference>
<dbReference type="EMBL" id="VYQE01000001">
    <property type="protein sequence ID" value="KAA9010369.1"/>
    <property type="molecule type" value="Genomic_DNA"/>
</dbReference>
<proteinExistence type="predicted"/>
<dbReference type="Pfam" id="PF00072">
    <property type="entry name" value="Response_reg"/>
    <property type="match status" value="1"/>
</dbReference>
<dbReference type="InterPro" id="IPR001789">
    <property type="entry name" value="Sig_transdc_resp-reg_receiver"/>
</dbReference>
<dbReference type="Gene3D" id="3.40.50.2300">
    <property type="match status" value="1"/>
</dbReference>
<comment type="caution">
    <text evidence="4">The sequence shown here is derived from an EMBL/GenBank/DDBJ whole genome shotgun (WGS) entry which is preliminary data.</text>
</comment>
<dbReference type="PANTHER" id="PTHR44591:SF3">
    <property type="entry name" value="RESPONSE REGULATORY DOMAIN-CONTAINING PROTEIN"/>
    <property type="match status" value="1"/>
</dbReference>
<protein>
    <submittedName>
        <fullName evidence="4">Response regulator</fullName>
    </submittedName>
</protein>
<dbReference type="PANTHER" id="PTHR44591">
    <property type="entry name" value="STRESS RESPONSE REGULATOR PROTEIN 1"/>
    <property type="match status" value="1"/>
</dbReference>
<keyword evidence="1 2" id="KW-0597">Phosphoprotein</keyword>
<evidence type="ECO:0000256" key="2">
    <source>
        <dbReference type="PROSITE-ProRule" id="PRU00169"/>
    </source>
</evidence>
<accession>A0A5J5GPV5</accession>
<dbReference type="InterPro" id="IPR011006">
    <property type="entry name" value="CheY-like_superfamily"/>
</dbReference>